<dbReference type="Proteomes" id="UP000652153">
    <property type="component" value="Unassembled WGS sequence"/>
</dbReference>
<keyword evidence="3" id="KW-0548">Nucleotidyltransferase</keyword>
<evidence type="ECO:0000313" key="4">
    <source>
        <dbReference type="Proteomes" id="UP000652153"/>
    </source>
</evidence>
<dbReference type="Pfam" id="PF08388">
    <property type="entry name" value="GIIM"/>
    <property type="match status" value="1"/>
</dbReference>
<feature type="domain" description="Reverse transcriptase" evidence="2">
    <location>
        <begin position="69"/>
        <end position="297"/>
    </location>
</feature>
<comment type="caution">
    <text evidence="3">The sequence shown here is derived from an EMBL/GenBank/DDBJ whole genome shotgun (WGS) entry which is preliminary data.</text>
</comment>
<feature type="region of interest" description="Disordered" evidence="1">
    <location>
        <begin position="1"/>
        <end position="21"/>
    </location>
</feature>
<name>A0ABQ1ZLA4_9BACL</name>
<dbReference type="GO" id="GO:0003964">
    <property type="term" value="F:RNA-directed DNA polymerase activity"/>
    <property type="evidence" value="ECO:0007669"/>
    <property type="project" value="UniProtKB-KW"/>
</dbReference>
<organism evidence="3 4">
    <name type="scientific">Paenibacillus silvae</name>
    <dbReference type="NCBI Taxonomy" id="1325358"/>
    <lineage>
        <taxon>Bacteria</taxon>
        <taxon>Bacillati</taxon>
        <taxon>Bacillota</taxon>
        <taxon>Bacilli</taxon>
        <taxon>Bacillales</taxon>
        <taxon>Paenibacillaceae</taxon>
        <taxon>Paenibacillus</taxon>
    </lineage>
</organism>
<dbReference type="SUPFAM" id="SSF56672">
    <property type="entry name" value="DNA/RNA polymerases"/>
    <property type="match status" value="1"/>
</dbReference>
<evidence type="ECO:0000256" key="1">
    <source>
        <dbReference type="SAM" id="MobiDB-lite"/>
    </source>
</evidence>
<keyword evidence="4" id="KW-1185">Reference proteome</keyword>
<dbReference type="CDD" id="cd01651">
    <property type="entry name" value="RT_G2_intron"/>
    <property type="match status" value="1"/>
</dbReference>
<dbReference type="RefSeq" id="WP_188594419.1">
    <property type="nucleotide sequence ID" value="NZ_BMFU01000012.1"/>
</dbReference>
<dbReference type="InterPro" id="IPR043502">
    <property type="entry name" value="DNA/RNA_pol_sf"/>
</dbReference>
<evidence type="ECO:0000259" key="2">
    <source>
        <dbReference type="PROSITE" id="PS50878"/>
    </source>
</evidence>
<gene>
    <name evidence="3" type="ORF">GCM10008014_51390</name>
</gene>
<keyword evidence="3" id="KW-0808">Transferase</keyword>
<dbReference type="PANTHER" id="PTHR34047">
    <property type="entry name" value="NUCLEAR INTRON MATURASE 1, MITOCHONDRIAL-RELATED"/>
    <property type="match status" value="1"/>
</dbReference>
<dbReference type="InterPro" id="IPR013597">
    <property type="entry name" value="Mat_intron_G2"/>
</dbReference>
<dbReference type="EMBL" id="BMFU01000012">
    <property type="protein sequence ID" value="GGH68700.1"/>
    <property type="molecule type" value="Genomic_DNA"/>
</dbReference>
<feature type="compositionally biased region" description="Basic residues" evidence="1">
    <location>
        <begin position="1"/>
        <end position="10"/>
    </location>
</feature>
<reference evidence="4" key="1">
    <citation type="journal article" date="2019" name="Int. J. Syst. Evol. Microbiol.">
        <title>The Global Catalogue of Microorganisms (GCM) 10K type strain sequencing project: providing services to taxonomists for standard genome sequencing and annotation.</title>
        <authorList>
            <consortium name="The Broad Institute Genomics Platform"/>
            <consortium name="The Broad Institute Genome Sequencing Center for Infectious Disease"/>
            <person name="Wu L."/>
            <person name="Ma J."/>
        </authorList>
    </citation>
    <scope>NUCLEOTIDE SEQUENCE [LARGE SCALE GENOMIC DNA]</scope>
    <source>
        <strain evidence="4">CGMCC 1.12770</strain>
    </source>
</reference>
<keyword evidence="3" id="KW-0695">RNA-directed DNA polymerase</keyword>
<dbReference type="Pfam" id="PF00078">
    <property type="entry name" value="RVT_1"/>
    <property type="match status" value="1"/>
</dbReference>
<sequence>MARNRIKGKRLGGQITPTRKSSEKNLYDQVTSWDNLQAASKKVIANKGSYGTDGMNIKQYKANEQTYLKDIQEQLIKMEYVTSPLRTVEIPKDLTSKRLIYIPTVTDRIAQQAVLNVIEPLFEKIFLECSYGFRPSRSAHTALIRVKELADSGYQYVVKGDISRCFDTIPHKKLRRTFANIIEDANINELVNRMIAGCGGEEVRGKGVPQGSVIGPILANVYLHELDEYAETQGWKLIRYADDYLLMFKSEQEAEIAANKCRAYIEMNLGLESKNKDEVGKNVLKVTEGVAFLGYHIYRGGIKPSSKAKQKLINGIEKLVSAPIRMGESPESLVEECNGVIRGWLNYYSLGNGTAEIRQLERQVMAIIHKGIQKRISSKEPVTKGTLKQLGIIPMYEEFKRAQERNQELHSQTVTRDS</sequence>
<proteinExistence type="predicted"/>
<dbReference type="PANTHER" id="PTHR34047:SF8">
    <property type="entry name" value="PROTEIN YKFC"/>
    <property type="match status" value="1"/>
</dbReference>
<accession>A0ABQ1ZLA4</accession>
<evidence type="ECO:0000313" key="3">
    <source>
        <dbReference type="EMBL" id="GGH68700.1"/>
    </source>
</evidence>
<dbReference type="InterPro" id="IPR051083">
    <property type="entry name" value="GrpII_Intron_Splice-Mob/Def"/>
</dbReference>
<dbReference type="InterPro" id="IPR000477">
    <property type="entry name" value="RT_dom"/>
</dbReference>
<protein>
    <submittedName>
        <fullName evidence="3">Group II intron reverse transcriptase/maturase</fullName>
    </submittedName>
</protein>
<dbReference type="PROSITE" id="PS50878">
    <property type="entry name" value="RT_POL"/>
    <property type="match status" value="1"/>
</dbReference>